<feature type="compositionally biased region" description="Basic and acidic residues" evidence="3">
    <location>
        <begin position="71"/>
        <end position="80"/>
    </location>
</feature>
<feature type="compositionally biased region" description="Basic and acidic residues" evidence="3">
    <location>
        <begin position="545"/>
        <end position="557"/>
    </location>
</feature>
<dbReference type="InterPro" id="IPR000156">
    <property type="entry name" value="Ran_bind_dom"/>
</dbReference>
<feature type="compositionally biased region" description="Basic and acidic residues" evidence="3">
    <location>
        <begin position="110"/>
        <end position="132"/>
    </location>
</feature>
<dbReference type="SMART" id="SM00487">
    <property type="entry name" value="DEXDc"/>
    <property type="match status" value="1"/>
</dbReference>
<organism evidence="7 8">
    <name type="scientific">Trichoderma lentiforme</name>
    <dbReference type="NCBI Taxonomy" id="1567552"/>
    <lineage>
        <taxon>Eukaryota</taxon>
        <taxon>Fungi</taxon>
        <taxon>Dikarya</taxon>
        <taxon>Ascomycota</taxon>
        <taxon>Pezizomycotina</taxon>
        <taxon>Sordariomycetes</taxon>
        <taxon>Hypocreomycetidae</taxon>
        <taxon>Hypocreales</taxon>
        <taxon>Hypocreaceae</taxon>
        <taxon>Trichoderma</taxon>
    </lineage>
</organism>
<feature type="domain" description="RanBD1" evidence="4">
    <location>
        <begin position="311"/>
        <end position="459"/>
    </location>
</feature>
<accession>A0A9P4XMJ4</accession>
<feature type="compositionally biased region" description="Polar residues" evidence="3">
    <location>
        <begin position="133"/>
        <end position="165"/>
    </location>
</feature>
<evidence type="ECO:0000313" key="8">
    <source>
        <dbReference type="Proteomes" id="UP000801864"/>
    </source>
</evidence>
<feature type="compositionally biased region" description="Basic and acidic residues" evidence="3">
    <location>
        <begin position="305"/>
        <end position="320"/>
    </location>
</feature>
<feature type="compositionally biased region" description="Low complexity" evidence="3">
    <location>
        <begin position="187"/>
        <end position="208"/>
    </location>
</feature>
<dbReference type="Gene3D" id="2.30.29.30">
    <property type="entry name" value="Pleckstrin-homology domain (PH domain)/Phosphotyrosine-binding domain (PTB)"/>
    <property type="match status" value="1"/>
</dbReference>
<keyword evidence="7" id="KW-0378">Hydrolase</keyword>
<evidence type="ECO:0000259" key="6">
    <source>
        <dbReference type="PROSITE" id="PS51194"/>
    </source>
</evidence>
<dbReference type="PROSITE" id="PS51192">
    <property type="entry name" value="HELICASE_ATP_BIND_1"/>
    <property type="match status" value="1"/>
</dbReference>
<sequence length="1635" mass="181984">MADNSQEAASPKNERVYAEAGEDAETRAARRELKQSSISDPPTSVGDLASDSVDERAARPETPADAVSDSQDEKLKDHVPSPKKKRAHDQLDGSIDVEQNDANSVTSTESNRDRASRLEPEKKRHREEDSKRVVSNSSSTADLQPATEETANSPKIPTASVLPQTSSSAFSASGFGKLATGSSPFASLGTSQSSIFSSSIGSSALSLGTGLGASGSQPAPAVTMPKLTFGSANSASPFANLSSGFGGASLGSPFSTGKGLESFASPLAKPLQSEKPAKPFGAPESDAEEEEEEDAEREDESESNEQERAPSPEKELEEKKRIKLHKVEVDDGEAGEATLLSVRAKMFYHDKEAGWKERGAGMLKINVPQACIEFDENGSPILGSFDASSLEGDDGEDDKAQVHKVVRLLMRQDQTHRVILNTAILPAMNFQEKASLKSVGILFTAFEGEQAKPVSITMRGYSRLVTWEEISNSNTNLSAECINLLNSRCPQTSLHPTGGPSVGKPRFIPTMEESPVAPLAQSEQRNTDARKRIRKNNITVDEDDHQERSMDAPEKDSRNKRRSTGRKKQEKDGPDSSASSPIPWTEALQDLERVHRALNLVYTFCSSRKHVITTFDTLRPAVESHIKRALRIQDVAQMVALRPEAMKFEYTNELMLQLNTRGAQRDDVFKSSQGSMSQMPAHDVSVGGLTGNERLGDGADDQTAMSGREVLYLEFIDGDLKRQVLDRETGEPTRPTQKLRKEKLKMPVYGQKQMMQLIERRNQKFAIAINDFLKKCIDDGEDPEKALHERAEHYIPKLAPKEPRSINRTASTIPDSIPHERQSFSDILLQLKESEWYSGQIVPDGHRVFEPQSPKYGGLKFLLSQELVNALYNAKHITQFYTHQAEALNGLHEGENIVISTSTSSGKSLIYQLPVLHALERDPNSRALYIFPTKALAQDQKRSLKDILAFMPSLDQVLVETFDGDTPMNLRDVIREEARIIFTNPDMLHLTILPQEQRWRTFLKNLKFVVVDELHYYNGQLGSHVAFIMRRLRRICAAVGNRRVQFISCSATVANPEEHFKLIFGVSNVCLIDYDGSPSGRKEFLCWNTPFKEPGDPTSGRGNTKFECARLFCALLLRGVRIIAFCRVRAQCEALTNAIKQELRELGRPECSNLVMGYRGGYTARDRRKIEAEMFEGKLLGIVATTALELGIDIGTLDCVLTWGFPYTIANLRQQSGRAGRRTKDSLSILVGDSFPTDQHYMNNPDELFSKPNCELRVDLDDILIREGHIQCAAYEMPIRQEEDMQFFGQDLPQICQERLVKDELGFFHCHDRFRPHPAKYVAIRDAEDEHFAVIDITNGRNEVLEELEASRATFTIYDGAIFLHQGNTYLIRDFLPEKSMAKVERVNVEWSTMARDFTDIDPVEIEAIRTIPRSSCHAYYGSIKIQQNVFGFFKVDKRGRIIDAVQVDNPPVIRHSKGMWLDIPRQVLELLQDRQLNAAASIHAAEHVIMSLLPAFVISLPGDVRTECKVALKEFAKKETKRKRPARLTFYDAKGGANGSGVSTKAFDHIDHLLERALKRVEECCCQQGCVECVASEICKESNEVISKAGCLVILRSLLGVEVGKDNLQPGPEELSSLGIETITFATPIPMKRT</sequence>
<reference evidence="7 8" key="1">
    <citation type="submission" date="2018-06" db="EMBL/GenBank/DDBJ databases">
        <title>Genome analysis of cellulolytic fungus Trichoderma lentiforme CFAM-422.</title>
        <authorList>
            <person name="Steindorff A.S."/>
            <person name="Formighieri E.F."/>
            <person name="Midorikawa G.E.O."/>
            <person name="Tamietti M.S."/>
            <person name="Ramos E.Z."/>
            <person name="Silva A.S."/>
            <person name="Bon E.P.S."/>
            <person name="Mendes T.D."/>
            <person name="Damaso M.C.T."/>
            <person name="Favaro L.C.L."/>
        </authorList>
    </citation>
    <scope>NUCLEOTIDE SEQUENCE [LARGE SCALE GENOMIC DNA]</scope>
    <source>
        <strain evidence="7 8">CFAM-422</strain>
    </source>
</reference>
<dbReference type="GO" id="GO:0003676">
    <property type="term" value="F:nucleic acid binding"/>
    <property type="evidence" value="ECO:0007669"/>
    <property type="project" value="InterPro"/>
</dbReference>
<dbReference type="PANTHER" id="PTHR47957:SF3">
    <property type="entry name" value="ATP-DEPENDENT HELICASE HRQ1"/>
    <property type="match status" value="1"/>
</dbReference>
<dbReference type="InterPro" id="IPR055227">
    <property type="entry name" value="HRQ1_WHD"/>
</dbReference>
<dbReference type="InterPro" id="IPR011545">
    <property type="entry name" value="DEAD/DEAH_box_helicase_dom"/>
</dbReference>
<proteinExistence type="predicted"/>
<dbReference type="PANTHER" id="PTHR47957">
    <property type="entry name" value="ATP-DEPENDENT HELICASE HRQ1"/>
    <property type="match status" value="1"/>
</dbReference>
<protein>
    <submittedName>
        <fullName evidence="7">ATP-dependent helicase HRQ1</fullName>
    </submittedName>
</protein>
<feature type="compositionally biased region" description="Basic and acidic residues" evidence="3">
    <location>
        <begin position="24"/>
        <end position="34"/>
    </location>
</feature>
<dbReference type="InterPro" id="IPR027417">
    <property type="entry name" value="P-loop_NTPase"/>
</dbReference>
<evidence type="ECO:0000313" key="7">
    <source>
        <dbReference type="EMBL" id="KAF3076911.1"/>
    </source>
</evidence>
<keyword evidence="8" id="KW-1185">Reference proteome</keyword>
<evidence type="ECO:0000256" key="2">
    <source>
        <dbReference type="ARBA" id="ARBA00022840"/>
    </source>
</evidence>
<dbReference type="InterPro" id="IPR001650">
    <property type="entry name" value="Helicase_C-like"/>
</dbReference>
<dbReference type="InterPro" id="IPR014001">
    <property type="entry name" value="Helicase_ATP-bd"/>
</dbReference>
<feature type="compositionally biased region" description="Low complexity" evidence="3">
    <location>
        <begin position="166"/>
        <end position="176"/>
    </location>
</feature>
<dbReference type="Pfam" id="PF00271">
    <property type="entry name" value="Helicase_C"/>
    <property type="match status" value="1"/>
</dbReference>
<dbReference type="PROSITE" id="PS50196">
    <property type="entry name" value="RANBD1"/>
    <property type="match status" value="1"/>
</dbReference>
<dbReference type="InterPro" id="IPR018973">
    <property type="entry name" value="MZB"/>
</dbReference>
<dbReference type="CDD" id="cd17923">
    <property type="entry name" value="DEXHc_Hrq1-like"/>
    <property type="match status" value="1"/>
</dbReference>
<dbReference type="PROSITE" id="PS51194">
    <property type="entry name" value="HELICASE_CTER"/>
    <property type="match status" value="1"/>
</dbReference>
<dbReference type="GO" id="GO:0006289">
    <property type="term" value="P:nucleotide-excision repair"/>
    <property type="evidence" value="ECO:0007669"/>
    <property type="project" value="TreeGrafter"/>
</dbReference>
<feature type="region of interest" description="Disordered" evidence="3">
    <location>
        <begin position="268"/>
        <end position="320"/>
    </location>
</feature>
<dbReference type="Pfam" id="PF08839">
    <property type="entry name" value="CDT1"/>
    <property type="match status" value="1"/>
</dbReference>
<dbReference type="EMBL" id="QLNT01000001">
    <property type="protein sequence ID" value="KAF3076911.1"/>
    <property type="molecule type" value="Genomic_DNA"/>
</dbReference>
<feature type="compositionally biased region" description="Acidic residues" evidence="3">
    <location>
        <begin position="285"/>
        <end position="304"/>
    </location>
</feature>
<dbReference type="SUPFAM" id="SSF50729">
    <property type="entry name" value="PH domain-like"/>
    <property type="match status" value="1"/>
</dbReference>
<dbReference type="SMART" id="SM00160">
    <property type="entry name" value="RanBD"/>
    <property type="match status" value="1"/>
</dbReference>
<evidence type="ECO:0000256" key="3">
    <source>
        <dbReference type="SAM" id="MobiDB-lite"/>
    </source>
</evidence>
<evidence type="ECO:0000259" key="4">
    <source>
        <dbReference type="PROSITE" id="PS50196"/>
    </source>
</evidence>
<feature type="compositionally biased region" description="Polar residues" evidence="3">
    <location>
        <begin position="100"/>
        <end position="109"/>
    </location>
</feature>
<dbReference type="InterPro" id="IPR014939">
    <property type="entry name" value="CDT1_Gemini-bd-like"/>
</dbReference>
<dbReference type="InterPro" id="IPR011993">
    <property type="entry name" value="PH-like_dom_sf"/>
</dbReference>
<dbReference type="Pfam" id="PF09369">
    <property type="entry name" value="MZB"/>
    <property type="match status" value="1"/>
</dbReference>
<comment type="caution">
    <text evidence="7">The sequence shown here is derived from an EMBL/GenBank/DDBJ whole genome shotgun (WGS) entry which is preliminary data.</text>
</comment>
<name>A0A9P4XMJ4_9HYPO</name>
<dbReference type="CDD" id="cd18797">
    <property type="entry name" value="SF2_C_Hrq"/>
    <property type="match status" value="1"/>
</dbReference>
<dbReference type="SMART" id="SM00490">
    <property type="entry name" value="HELICc"/>
    <property type="match status" value="1"/>
</dbReference>
<feature type="domain" description="Helicase C-terminal" evidence="6">
    <location>
        <begin position="1107"/>
        <end position="1264"/>
    </location>
</feature>
<dbReference type="GO" id="GO:0005524">
    <property type="term" value="F:ATP binding"/>
    <property type="evidence" value="ECO:0007669"/>
    <property type="project" value="UniProtKB-KW"/>
</dbReference>
<dbReference type="GO" id="GO:0043138">
    <property type="term" value="F:3'-5' DNA helicase activity"/>
    <property type="evidence" value="ECO:0007669"/>
    <property type="project" value="TreeGrafter"/>
</dbReference>
<keyword evidence="2" id="KW-0067">ATP-binding</keyword>
<dbReference type="Pfam" id="PF22982">
    <property type="entry name" value="WHD_HRQ1"/>
    <property type="match status" value="1"/>
</dbReference>
<feature type="domain" description="Helicase ATP-binding" evidence="5">
    <location>
        <begin position="888"/>
        <end position="1071"/>
    </location>
</feature>
<dbReference type="Proteomes" id="UP000801864">
    <property type="component" value="Unassembled WGS sequence"/>
</dbReference>
<feature type="region of interest" description="Disordered" evidence="3">
    <location>
        <begin position="493"/>
        <end position="582"/>
    </location>
</feature>
<evidence type="ECO:0000256" key="1">
    <source>
        <dbReference type="ARBA" id="ARBA00022741"/>
    </source>
</evidence>
<dbReference type="GO" id="GO:0005634">
    <property type="term" value="C:nucleus"/>
    <property type="evidence" value="ECO:0007669"/>
    <property type="project" value="TreeGrafter"/>
</dbReference>
<dbReference type="GO" id="GO:0036297">
    <property type="term" value="P:interstrand cross-link repair"/>
    <property type="evidence" value="ECO:0007669"/>
    <property type="project" value="TreeGrafter"/>
</dbReference>
<feature type="region of interest" description="Disordered" evidence="3">
    <location>
        <begin position="1"/>
        <end position="233"/>
    </location>
</feature>
<dbReference type="Pfam" id="PF00270">
    <property type="entry name" value="DEAD"/>
    <property type="match status" value="1"/>
</dbReference>
<gene>
    <name evidence="7" type="ORF">CFAM422_000926</name>
</gene>
<dbReference type="Gene3D" id="3.40.50.300">
    <property type="entry name" value="P-loop containing nucleotide triphosphate hydrolases"/>
    <property type="match status" value="2"/>
</dbReference>
<keyword evidence="1" id="KW-0547">Nucleotide-binding</keyword>
<evidence type="ECO:0000259" key="5">
    <source>
        <dbReference type="PROSITE" id="PS51192"/>
    </source>
</evidence>
<keyword evidence="7" id="KW-0347">Helicase</keyword>
<dbReference type="SUPFAM" id="SSF52540">
    <property type="entry name" value="P-loop containing nucleoside triphosphate hydrolases"/>
    <property type="match status" value="1"/>
</dbReference>